<name>A0A7W7XGG4_9ACTN</name>
<dbReference type="AlphaFoldDB" id="A0A7W7XGG4"/>
<comment type="caution">
    <text evidence="4">The sequence shown here is derived from an EMBL/GenBank/DDBJ whole genome shotgun (WGS) entry which is preliminary data.</text>
</comment>
<dbReference type="InterPro" id="IPR037883">
    <property type="entry name" value="Knr4/Smi1-like_sf"/>
</dbReference>
<dbReference type="InterPro" id="IPR036625">
    <property type="entry name" value="E3-bd_dom_sf"/>
</dbReference>
<organism evidence="4 5">
    <name type="scientific">Streptomyces nymphaeiformis</name>
    <dbReference type="NCBI Taxonomy" id="2663842"/>
    <lineage>
        <taxon>Bacteria</taxon>
        <taxon>Bacillati</taxon>
        <taxon>Actinomycetota</taxon>
        <taxon>Actinomycetes</taxon>
        <taxon>Kitasatosporales</taxon>
        <taxon>Streptomycetaceae</taxon>
        <taxon>Streptomyces</taxon>
    </lineage>
</organism>
<protein>
    <recommendedName>
        <fullName evidence="3">Lsr2 DNA-binding domain-containing protein</fullName>
    </recommendedName>
</protein>
<keyword evidence="1" id="KW-0238">DNA-binding</keyword>
<feature type="region of interest" description="Disordered" evidence="2">
    <location>
        <begin position="1"/>
        <end position="27"/>
    </location>
</feature>
<proteinExistence type="predicted"/>
<dbReference type="Proteomes" id="UP000582643">
    <property type="component" value="Unassembled WGS sequence"/>
</dbReference>
<evidence type="ECO:0000313" key="5">
    <source>
        <dbReference type="Proteomes" id="UP000582643"/>
    </source>
</evidence>
<evidence type="ECO:0000256" key="2">
    <source>
        <dbReference type="SAM" id="MobiDB-lite"/>
    </source>
</evidence>
<gene>
    <name evidence="4" type="ORF">GGE06_007444</name>
</gene>
<evidence type="ECO:0000259" key="3">
    <source>
        <dbReference type="Pfam" id="PF23359"/>
    </source>
</evidence>
<dbReference type="GO" id="GO:0003677">
    <property type="term" value="F:DNA binding"/>
    <property type="evidence" value="ECO:0007669"/>
    <property type="project" value="UniProtKB-KW"/>
</dbReference>
<accession>A0A7W7XGG4</accession>
<dbReference type="Pfam" id="PF23359">
    <property type="entry name" value="Lsr2_DNA-bd"/>
    <property type="match status" value="1"/>
</dbReference>
<dbReference type="Gene3D" id="4.10.320.10">
    <property type="entry name" value="E3-binding domain"/>
    <property type="match status" value="1"/>
</dbReference>
<dbReference type="GO" id="GO:0016746">
    <property type="term" value="F:acyltransferase activity"/>
    <property type="evidence" value="ECO:0007669"/>
    <property type="project" value="InterPro"/>
</dbReference>
<reference evidence="4 5" key="1">
    <citation type="submission" date="2020-08" db="EMBL/GenBank/DDBJ databases">
        <title>Genomic Encyclopedia of Type Strains, Phase III (KMG-III): the genomes of soil and plant-associated and newly described type strains.</title>
        <authorList>
            <person name="Whitman W."/>
        </authorList>
    </citation>
    <scope>NUCLEOTIDE SEQUENCE [LARGE SCALE GENOMIC DNA]</scope>
    <source>
        <strain evidence="4 5">SFB5A</strain>
    </source>
</reference>
<evidence type="ECO:0000313" key="4">
    <source>
        <dbReference type="EMBL" id="MBB4986476.1"/>
    </source>
</evidence>
<feature type="domain" description="Lsr2 DNA-binding" evidence="3">
    <location>
        <begin position="193"/>
        <end position="226"/>
    </location>
</feature>
<dbReference type="InterPro" id="IPR055370">
    <property type="entry name" value="Lsr2_DNA-bd"/>
</dbReference>
<dbReference type="SUPFAM" id="SSF160631">
    <property type="entry name" value="SMI1/KNR4-like"/>
    <property type="match status" value="1"/>
</dbReference>
<sequence length="229" mass="24771">MTSIDRLTDLCPPPPAAPSTDWSSTERALGMPLPTDYKQIADAYGPGAFCGFLHLYHPHAPTRWTSLTGPMPATIRTQLHHDRDSGTHPVPHDPRHLFAMGVTDNGEYLFWITESAGAPEKWTIAANEARGPQWYTYGGGLADFLTALLSGRETVPLFPDSLLTQGVFFTPTAPAPTPAPVDTAPQPRTGMTADASDIRAWARANGYDVPDRGRIPVAILEAWEKAGNG</sequence>
<evidence type="ECO:0000256" key="1">
    <source>
        <dbReference type="ARBA" id="ARBA00023125"/>
    </source>
</evidence>
<keyword evidence="5" id="KW-1185">Reference proteome</keyword>
<dbReference type="RefSeq" id="WP_116163455.1">
    <property type="nucleotide sequence ID" value="NZ_JACHJY010000013.1"/>
</dbReference>
<dbReference type="EMBL" id="JACHJY010000013">
    <property type="protein sequence ID" value="MBB4986476.1"/>
    <property type="molecule type" value="Genomic_DNA"/>
</dbReference>